<comment type="subunit">
    <text evidence="4 13">Heterodimer of LeuC and LeuD.</text>
</comment>
<dbReference type="EMBL" id="AP021889">
    <property type="protein sequence ID" value="BBP46388.1"/>
    <property type="molecule type" value="Genomic_DNA"/>
</dbReference>
<keyword evidence="16" id="KW-1185">Reference proteome</keyword>
<dbReference type="RefSeq" id="WP_173272951.1">
    <property type="nucleotide sequence ID" value="NZ_AP021889.1"/>
</dbReference>
<dbReference type="SUPFAM" id="SSF53732">
    <property type="entry name" value="Aconitase iron-sulfur domain"/>
    <property type="match status" value="1"/>
</dbReference>
<evidence type="ECO:0000256" key="2">
    <source>
        <dbReference type="ARBA" id="ARBA00002695"/>
    </source>
</evidence>
<dbReference type="InterPro" id="IPR004430">
    <property type="entry name" value="3-IsopropMal_deHydase_lsu"/>
</dbReference>
<evidence type="ECO:0000259" key="14">
    <source>
        <dbReference type="Pfam" id="PF00330"/>
    </source>
</evidence>
<comment type="pathway">
    <text evidence="3 13">Amino-acid biosynthesis; L-leucine biosynthesis; L-leucine from 3-methyl-2-oxobutanoate: step 2/4.</text>
</comment>
<dbReference type="InterPro" id="IPR015931">
    <property type="entry name" value="Acnase/IPM_dHydase_lsu_aba_1/3"/>
</dbReference>
<dbReference type="PANTHER" id="PTHR43822">
    <property type="entry name" value="HOMOACONITASE, MITOCHONDRIAL-RELATED"/>
    <property type="match status" value="1"/>
</dbReference>
<dbReference type="CDD" id="cd01583">
    <property type="entry name" value="IPMI"/>
    <property type="match status" value="1"/>
</dbReference>
<dbReference type="InterPro" id="IPR018136">
    <property type="entry name" value="Aconitase_4Fe-4S_BS"/>
</dbReference>
<dbReference type="PRINTS" id="PR00415">
    <property type="entry name" value="ACONITASE"/>
</dbReference>
<dbReference type="NCBIfam" id="NF004016">
    <property type="entry name" value="PRK05478.1"/>
    <property type="match status" value="1"/>
</dbReference>
<accession>A0A6F8PWK9</accession>
<organism evidence="15 16">
    <name type="scientific">Thiosulfatimonas sediminis</name>
    <dbReference type="NCBI Taxonomy" id="2675054"/>
    <lineage>
        <taxon>Bacteria</taxon>
        <taxon>Pseudomonadati</taxon>
        <taxon>Pseudomonadota</taxon>
        <taxon>Gammaproteobacteria</taxon>
        <taxon>Thiotrichales</taxon>
        <taxon>Piscirickettsiaceae</taxon>
        <taxon>Thiosulfatimonas</taxon>
    </lineage>
</organism>
<comment type="similarity">
    <text evidence="13">Belongs to the aconitase/IPM isomerase family. LeuC type 1 subfamily.</text>
</comment>
<name>A0A6F8PWK9_9GAMM</name>
<comment type="function">
    <text evidence="2 13">Catalyzes the isomerization between 2-isopropylmalate and 3-isopropylmalate, via the formation of 2-isopropylmaleate.</text>
</comment>
<evidence type="ECO:0000313" key="15">
    <source>
        <dbReference type="EMBL" id="BBP46388.1"/>
    </source>
</evidence>
<dbReference type="HAMAP" id="MF_01026">
    <property type="entry name" value="LeuC_type1"/>
    <property type="match status" value="1"/>
</dbReference>
<keyword evidence="8 13" id="KW-0479">Metal-binding</keyword>
<keyword evidence="11 13" id="KW-0456">Lyase</keyword>
<reference evidence="16" key="1">
    <citation type="submission" date="2019-11" db="EMBL/GenBank/DDBJ databases">
        <title>Isolation and characterization of two novel species in the genus Thiomicrorhabdus.</title>
        <authorList>
            <person name="Mochizuki J."/>
            <person name="Kojima H."/>
            <person name="Fukui M."/>
        </authorList>
    </citation>
    <scope>NUCLEOTIDE SEQUENCE [LARGE SCALE GENOMIC DNA]</scope>
    <source>
        <strain evidence="16">aks77</strain>
    </source>
</reference>
<dbReference type="GO" id="GO:0009098">
    <property type="term" value="P:L-leucine biosynthetic process"/>
    <property type="evidence" value="ECO:0007669"/>
    <property type="project" value="UniProtKB-UniRule"/>
</dbReference>
<dbReference type="Gene3D" id="3.30.499.10">
    <property type="entry name" value="Aconitase, domain 3"/>
    <property type="match status" value="2"/>
</dbReference>
<evidence type="ECO:0000256" key="10">
    <source>
        <dbReference type="ARBA" id="ARBA00023014"/>
    </source>
</evidence>
<evidence type="ECO:0000256" key="12">
    <source>
        <dbReference type="ARBA" id="ARBA00023304"/>
    </source>
</evidence>
<evidence type="ECO:0000256" key="11">
    <source>
        <dbReference type="ARBA" id="ARBA00023239"/>
    </source>
</evidence>
<keyword evidence="10 13" id="KW-0411">Iron-sulfur</keyword>
<dbReference type="GO" id="GO:0003861">
    <property type="term" value="F:3-isopropylmalate dehydratase activity"/>
    <property type="evidence" value="ECO:0007669"/>
    <property type="project" value="UniProtKB-UniRule"/>
</dbReference>
<evidence type="ECO:0000313" key="16">
    <source>
        <dbReference type="Proteomes" id="UP000501726"/>
    </source>
</evidence>
<sequence length="471" mass="50476">MAGKTLYDKLWDDHVVRQEEDGTALIYIDRQLLHEVTSPQAFEGLRIAGRKPWRIEANLATCDHNVPTTELKGGAETIEDPVSRIQVVTLGMNTKEFGITEFGMGDPRQGIVHVVGPEEGKTLPGTTLVCGDSHTATHGALGALAHGIGTSEVEHVLATQCLIQKKMKNMLIKVDGQLKPGVTPKDVILAIIGKIGTAGGTGYAIEFGGQVFRDMSIEGRMTVCNMAIEGGARVGLVAVDEKTVEYVKGRPFSPTGANWDMAVEAWKDLHSDDDAVFDKVIEMNGADIQPQVSWGTSPEMVLGVDGVIPDPDKETDPVKATSIRNALNYMGLTAGTAIKDIPAEYVFIGSCTNSRIEDLRAAAEVLKGRKISDKVELAIAVPGSGLVKQQAEAEGLDKIFIEAGFEWRNPGCSMCLAMNSDRLPSGKHCASTSNRNFEGRQGAGGRTHLVSPEMAAAAAVNGHFVDVRDYL</sequence>
<keyword evidence="12 13" id="KW-0100">Branched-chain amino acid biosynthesis</keyword>
<keyword evidence="9 13" id="KW-0408">Iron</keyword>
<dbReference type="InterPro" id="IPR033941">
    <property type="entry name" value="IPMI_cat"/>
</dbReference>
<dbReference type="GO" id="GO:0046872">
    <property type="term" value="F:metal ion binding"/>
    <property type="evidence" value="ECO:0007669"/>
    <property type="project" value="UniProtKB-KW"/>
</dbReference>
<dbReference type="PANTHER" id="PTHR43822:SF9">
    <property type="entry name" value="3-ISOPROPYLMALATE DEHYDRATASE"/>
    <property type="match status" value="1"/>
</dbReference>
<dbReference type="Pfam" id="PF00330">
    <property type="entry name" value="Aconitase"/>
    <property type="match status" value="1"/>
</dbReference>
<evidence type="ECO:0000256" key="6">
    <source>
        <dbReference type="ARBA" id="ARBA00022485"/>
    </source>
</evidence>
<dbReference type="Proteomes" id="UP000501726">
    <property type="component" value="Chromosome"/>
</dbReference>
<dbReference type="NCBIfam" id="TIGR00170">
    <property type="entry name" value="leuC"/>
    <property type="match status" value="1"/>
</dbReference>
<keyword evidence="6 13" id="KW-0004">4Fe-4S</keyword>
<evidence type="ECO:0000256" key="8">
    <source>
        <dbReference type="ARBA" id="ARBA00022723"/>
    </source>
</evidence>
<dbReference type="EC" id="4.2.1.33" evidence="13"/>
<dbReference type="GO" id="GO:0051539">
    <property type="term" value="F:4 iron, 4 sulfur cluster binding"/>
    <property type="evidence" value="ECO:0007669"/>
    <property type="project" value="UniProtKB-KW"/>
</dbReference>
<evidence type="ECO:0000256" key="1">
    <source>
        <dbReference type="ARBA" id="ARBA00000491"/>
    </source>
</evidence>
<feature type="binding site" evidence="13">
    <location>
        <position position="415"/>
    </location>
    <ligand>
        <name>[4Fe-4S] cluster</name>
        <dbReference type="ChEBI" id="CHEBI:49883"/>
    </ligand>
</feature>
<keyword evidence="7 13" id="KW-0028">Amino-acid biosynthesis</keyword>
<dbReference type="UniPathway" id="UPA00048">
    <property type="reaction ID" value="UER00071"/>
</dbReference>
<evidence type="ECO:0000256" key="4">
    <source>
        <dbReference type="ARBA" id="ARBA00011271"/>
    </source>
</evidence>
<proteinExistence type="inferred from homology"/>
<evidence type="ECO:0000256" key="5">
    <source>
        <dbReference type="ARBA" id="ARBA00022430"/>
    </source>
</evidence>
<dbReference type="NCBIfam" id="NF009116">
    <property type="entry name" value="PRK12466.1"/>
    <property type="match status" value="1"/>
</dbReference>
<feature type="binding site" evidence="13">
    <location>
        <position position="351"/>
    </location>
    <ligand>
        <name>[4Fe-4S] cluster</name>
        <dbReference type="ChEBI" id="CHEBI:49883"/>
    </ligand>
</feature>
<keyword evidence="5 13" id="KW-0432">Leucine biosynthesis</keyword>
<dbReference type="InterPro" id="IPR001030">
    <property type="entry name" value="Acoase/IPM_deHydtase_lsu_aba"/>
</dbReference>
<feature type="binding site" evidence="13">
    <location>
        <position position="412"/>
    </location>
    <ligand>
        <name>[4Fe-4S] cluster</name>
        <dbReference type="ChEBI" id="CHEBI:49883"/>
    </ligand>
</feature>
<dbReference type="AlphaFoldDB" id="A0A6F8PWK9"/>
<dbReference type="InterPro" id="IPR036008">
    <property type="entry name" value="Aconitase_4Fe-4S_dom"/>
</dbReference>
<evidence type="ECO:0000256" key="3">
    <source>
        <dbReference type="ARBA" id="ARBA00004729"/>
    </source>
</evidence>
<dbReference type="PROSITE" id="PS01244">
    <property type="entry name" value="ACONITASE_2"/>
    <property type="match status" value="1"/>
</dbReference>
<gene>
    <name evidence="13 15" type="primary">leuC</name>
    <name evidence="15" type="ORF">THMIRHAS_17610</name>
</gene>
<comment type="catalytic activity">
    <reaction evidence="1 13">
        <text>(2R,3S)-3-isopropylmalate = (2S)-2-isopropylmalate</text>
        <dbReference type="Rhea" id="RHEA:32287"/>
        <dbReference type="ChEBI" id="CHEBI:1178"/>
        <dbReference type="ChEBI" id="CHEBI:35121"/>
        <dbReference type="EC" id="4.2.1.33"/>
    </reaction>
</comment>
<protein>
    <recommendedName>
        <fullName evidence="13">3-isopropylmalate dehydratase large subunit</fullName>
        <ecNumber evidence="13">4.2.1.33</ecNumber>
    </recommendedName>
    <alternativeName>
        <fullName evidence="13">Alpha-IPM isomerase</fullName>
        <shortName evidence="13">IPMI</shortName>
    </alternativeName>
    <alternativeName>
        <fullName evidence="13">Isopropylmalate isomerase</fullName>
    </alternativeName>
</protein>
<dbReference type="FunFam" id="3.30.499.10:FF:000007">
    <property type="entry name" value="3-isopropylmalate dehydratase large subunit"/>
    <property type="match status" value="1"/>
</dbReference>
<comment type="cofactor">
    <cofactor evidence="13">
        <name>[4Fe-4S] cluster</name>
        <dbReference type="ChEBI" id="CHEBI:49883"/>
    </cofactor>
    <text evidence="13">Binds 1 [4Fe-4S] cluster per subunit.</text>
</comment>
<dbReference type="KEGG" id="tse:THMIRHAS_17610"/>
<evidence type="ECO:0000256" key="7">
    <source>
        <dbReference type="ARBA" id="ARBA00022605"/>
    </source>
</evidence>
<evidence type="ECO:0000256" key="13">
    <source>
        <dbReference type="HAMAP-Rule" id="MF_01026"/>
    </source>
</evidence>
<feature type="domain" description="Aconitase/3-isopropylmalate dehydratase large subunit alpha/beta/alpha" evidence="14">
    <location>
        <begin position="8"/>
        <end position="462"/>
    </location>
</feature>
<evidence type="ECO:0000256" key="9">
    <source>
        <dbReference type="ARBA" id="ARBA00023004"/>
    </source>
</evidence>
<dbReference type="InterPro" id="IPR050067">
    <property type="entry name" value="IPM_dehydratase_rel_enz"/>
</dbReference>